<evidence type="ECO:0000313" key="2">
    <source>
        <dbReference type="EMBL" id="KAK9118914.1"/>
    </source>
</evidence>
<accession>A0AAP0NUN7</accession>
<dbReference type="Proteomes" id="UP001419268">
    <property type="component" value="Unassembled WGS sequence"/>
</dbReference>
<feature type="compositionally biased region" description="Basic residues" evidence="1">
    <location>
        <begin position="25"/>
        <end position="34"/>
    </location>
</feature>
<feature type="compositionally biased region" description="Low complexity" evidence="1">
    <location>
        <begin position="7"/>
        <end position="18"/>
    </location>
</feature>
<organism evidence="2 3">
    <name type="scientific">Stephania cephalantha</name>
    <dbReference type="NCBI Taxonomy" id="152367"/>
    <lineage>
        <taxon>Eukaryota</taxon>
        <taxon>Viridiplantae</taxon>
        <taxon>Streptophyta</taxon>
        <taxon>Embryophyta</taxon>
        <taxon>Tracheophyta</taxon>
        <taxon>Spermatophyta</taxon>
        <taxon>Magnoliopsida</taxon>
        <taxon>Ranunculales</taxon>
        <taxon>Menispermaceae</taxon>
        <taxon>Menispermoideae</taxon>
        <taxon>Cissampelideae</taxon>
        <taxon>Stephania</taxon>
    </lineage>
</organism>
<name>A0AAP0NUN7_9MAGN</name>
<evidence type="ECO:0000313" key="3">
    <source>
        <dbReference type="Proteomes" id="UP001419268"/>
    </source>
</evidence>
<feature type="region of interest" description="Disordered" evidence="1">
    <location>
        <begin position="1"/>
        <end position="67"/>
    </location>
</feature>
<sequence>MPNVQPSCESDSKSSFSSRTTIHMSTRHMTRSSSRHLNDTSTTILVDPPRREGRSKLKHDGASSSSVLEAVISRQTDAKVHKSAVVNF</sequence>
<proteinExistence type="predicted"/>
<comment type="caution">
    <text evidence="2">The sequence shown here is derived from an EMBL/GenBank/DDBJ whole genome shotgun (WGS) entry which is preliminary data.</text>
</comment>
<dbReference type="EMBL" id="JBBNAG010000007">
    <property type="protein sequence ID" value="KAK9118914.1"/>
    <property type="molecule type" value="Genomic_DNA"/>
</dbReference>
<keyword evidence="3" id="KW-1185">Reference proteome</keyword>
<gene>
    <name evidence="2" type="ORF">Scep_017007</name>
</gene>
<dbReference type="AlphaFoldDB" id="A0AAP0NUN7"/>
<evidence type="ECO:0000256" key="1">
    <source>
        <dbReference type="SAM" id="MobiDB-lite"/>
    </source>
</evidence>
<protein>
    <submittedName>
        <fullName evidence="2">Uncharacterized protein</fullName>
    </submittedName>
</protein>
<reference evidence="2 3" key="1">
    <citation type="submission" date="2024-01" db="EMBL/GenBank/DDBJ databases">
        <title>Genome assemblies of Stephania.</title>
        <authorList>
            <person name="Yang L."/>
        </authorList>
    </citation>
    <scope>NUCLEOTIDE SEQUENCE [LARGE SCALE GENOMIC DNA]</scope>
    <source>
        <strain evidence="2">JXDWG</strain>
        <tissue evidence="2">Leaf</tissue>
    </source>
</reference>
<feature type="compositionally biased region" description="Basic and acidic residues" evidence="1">
    <location>
        <begin position="48"/>
        <end position="61"/>
    </location>
</feature>